<gene>
    <name evidence="1" type="ORF">SAMN05216469_103175</name>
</gene>
<dbReference type="RefSeq" id="WP_074830641.1">
    <property type="nucleotide sequence ID" value="NZ_FOAT01000003.1"/>
</dbReference>
<dbReference type="SUPFAM" id="SSF160631">
    <property type="entry name" value="SMI1/KNR4-like"/>
    <property type="match status" value="1"/>
</dbReference>
<dbReference type="AlphaFoldDB" id="A0A1H7HZR1"/>
<sequence>MLNKFKEWAKKNGWNIFPAKDSTDLPDFVTERYAIPENWLQFIRPLEVCENNDATVWFVTPWDFRRHENGFRWNEFELMSLEWCDGDSAVTEFWNRHIPVVQSVKDGYSYYAINTENGRVVYGCEPEFEEAETVADSFEDFIAKIIAGEIKL</sequence>
<dbReference type="Proteomes" id="UP000186015">
    <property type="component" value="Unassembled WGS sequence"/>
</dbReference>
<dbReference type="EMBL" id="FOAT01000003">
    <property type="protein sequence ID" value="SEK55719.1"/>
    <property type="molecule type" value="Genomic_DNA"/>
</dbReference>
<evidence type="ECO:0000313" key="1">
    <source>
        <dbReference type="EMBL" id="SEK55719.1"/>
    </source>
</evidence>
<evidence type="ECO:0008006" key="3">
    <source>
        <dbReference type="Google" id="ProtNLM"/>
    </source>
</evidence>
<dbReference type="Gene3D" id="3.40.1580.10">
    <property type="entry name" value="SMI1/KNR4-like"/>
    <property type="match status" value="1"/>
</dbReference>
<evidence type="ECO:0000313" key="2">
    <source>
        <dbReference type="Proteomes" id="UP000186015"/>
    </source>
</evidence>
<accession>A0A1H7HZR1</accession>
<organism evidence="1 2">
    <name type="scientific">Ruminococcus albus</name>
    <dbReference type="NCBI Taxonomy" id="1264"/>
    <lineage>
        <taxon>Bacteria</taxon>
        <taxon>Bacillati</taxon>
        <taxon>Bacillota</taxon>
        <taxon>Clostridia</taxon>
        <taxon>Eubacteriales</taxon>
        <taxon>Oscillospiraceae</taxon>
        <taxon>Ruminococcus</taxon>
    </lineage>
</organism>
<dbReference type="OrthoDB" id="5061673at2"/>
<name>A0A1H7HZR1_RUMAL</name>
<dbReference type="InterPro" id="IPR037883">
    <property type="entry name" value="Knr4/Smi1-like_sf"/>
</dbReference>
<proteinExistence type="predicted"/>
<reference evidence="1 2" key="1">
    <citation type="submission" date="2016-10" db="EMBL/GenBank/DDBJ databases">
        <authorList>
            <person name="de Groot N.N."/>
        </authorList>
    </citation>
    <scope>NUCLEOTIDE SEQUENCE [LARGE SCALE GENOMIC DNA]</scope>
    <source>
        <strain evidence="1 2">KH2T6</strain>
    </source>
</reference>
<protein>
    <recommendedName>
        <fullName evidence="3">SMI1 / KNR4 family (SUKH-1)</fullName>
    </recommendedName>
</protein>